<comment type="caution">
    <text evidence="1">The sequence shown here is derived from an EMBL/GenBank/DDBJ whole genome shotgun (WGS) entry which is preliminary data.</text>
</comment>
<gene>
    <name evidence="1" type="primary">PDE2A</name>
    <name evidence="1" type="ORF">CEXT_761771</name>
</gene>
<organism evidence="1 2">
    <name type="scientific">Caerostris extrusa</name>
    <name type="common">Bark spider</name>
    <name type="synonym">Caerostris bankana</name>
    <dbReference type="NCBI Taxonomy" id="172846"/>
    <lineage>
        <taxon>Eukaryota</taxon>
        <taxon>Metazoa</taxon>
        <taxon>Ecdysozoa</taxon>
        <taxon>Arthropoda</taxon>
        <taxon>Chelicerata</taxon>
        <taxon>Arachnida</taxon>
        <taxon>Araneae</taxon>
        <taxon>Araneomorphae</taxon>
        <taxon>Entelegynae</taxon>
        <taxon>Araneoidea</taxon>
        <taxon>Araneidae</taxon>
        <taxon>Caerostris</taxon>
    </lineage>
</organism>
<protein>
    <submittedName>
        <fullName evidence="1">3',5'-cyclic-GMP phosphodiesterase</fullName>
    </submittedName>
</protein>
<name>A0AAV4SZR0_CAEEX</name>
<accession>A0AAV4SZR0</accession>
<dbReference type="InterPro" id="IPR029016">
    <property type="entry name" value="GAF-like_dom_sf"/>
</dbReference>
<evidence type="ECO:0000313" key="2">
    <source>
        <dbReference type="Proteomes" id="UP001054945"/>
    </source>
</evidence>
<feature type="non-terminal residue" evidence="1">
    <location>
        <position position="1"/>
    </location>
</feature>
<keyword evidence="2" id="KW-1185">Reference proteome</keyword>
<dbReference type="EMBL" id="BPLR01010238">
    <property type="protein sequence ID" value="GIY37917.1"/>
    <property type="molecule type" value="Genomic_DNA"/>
</dbReference>
<dbReference type="Gene3D" id="3.30.450.40">
    <property type="match status" value="1"/>
</dbReference>
<dbReference type="SUPFAM" id="SSF55781">
    <property type="entry name" value="GAF domain-like"/>
    <property type="match status" value="1"/>
</dbReference>
<reference evidence="1 2" key="1">
    <citation type="submission" date="2021-06" db="EMBL/GenBank/DDBJ databases">
        <title>Caerostris extrusa draft genome.</title>
        <authorList>
            <person name="Kono N."/>
            <person name="Arakawa K."/>
        </authorList>
    </citation>
    <scope>NUCLEOTIDE SEQUENCE [LARGE SCALE GENOMIC DNA]</scope>
</reference>
<evidence type="ECO:0000313" key="1">
    <source>
        <dbReference type="EMBL" id="GIY37917.1"/>
    </source>
</evidence>
<dbReference type="AlphaFoldDB" id="A0AAV4SZR0"/>
<sequence>VENSPFQKVLEKKTSQIVNKAKFCLGNNNNFSIHVNSVLCVPLFNSNAEDSVTSLLCLINKKNFTVEDLELTKKLG</sequence>
<proteinExistence type="predicted"/>
<dbReference type="Proteomes" id="UP001054945">
    <property type="component" value="Unassembled WGS sequence"/>
</dbReference>